<protein>
    <recommendedName>
        <fullName evidence="3 10">Beta sliding clamp</fullName>
    </recommendedName>
</protein>
<keyword evidence="7 10" id="KW-0235">DNA replication</keyword>
<dbReference type="Pfam" id="PF02767">
    <property type="entry name" value="DNA_pol3_beta_2"/>
    <property type="match status" value="1"/>
</dbReference>
<dbReference type="SUPFAM" id="SSF55979">
    <property type="entry name" value="DNA clamp"/>
    <property type="match status" value="3"/>
</dbReference>
<evidence type="ECO:0000256" key="6">
    <source>
        <dbReference type="ARBA" id="ARBA00022695"/>
    </source>
</evidence>
<dbReference type="Proteomes" id="UP000839052">
    <property type="component" value="Chromosome"/>
</dbReference>
<dbReference type="Pfam" id="PF02768">
    <property type="entry name" value="DNA_pol3_beta_3"/>
    <property type="match status" value="1"/>
</dbReference>
<evidence type="ECO:0000256" key="4">
    <source>
        <dbReference type="ARBA" id="ARBA00022490"/>
    </source>
</evidence>
<keyword evidence="15" id="KW-1185">Reference proteome</keyword>
<feature type="domain" description="DNA polymerase III beta sliding clamp C-terminal" evidence="13">
    <location>
        <begin position="249"/>
        <end position="367"/>
    </location>
</feature>
<dbReference type="Pfam" id="PF00712">
    <property type="entry name" value="DNA_pol3_beta"/>
    <property type="match status" value="1"/>
</dbReference>
<dbReference type="InterPro" id="IPR022635">
    <property type="entry name" value="DNA_polIII_beta_C"/>
</dbReference>
<feature type="domain" description="DNA polymerase III beta sliding clamp N-terminal" evidence="11">
    <location>
        <begin position="6"/>
        <end position="121"/>
    </location>
</feature>
<dbReference type="Gene3D" id="3.10.150.10">
    <property type="entry name" value="DNA Polymerase III, subunit A, domain 2"/>
    <property type="match status" value="1"/>
</dbReference>
<proteinExistence type="inferred from homology"/>
<evidence type="ECO:0000313" key="14">
    <source>
        <dbReference type="EMBL" id="CAG9931255.1"/>
    </source>
</evidence>
<dbReference type="InterPro" id="IPR046938">
    <property type="entry name" value="DNA_clamp_sf"/>
</dbReference>
<sequence length="368" mass="42085">MFIEKIEKNNLLNPLQKIIGIVERKQPLPILSNVLIEKTGSNIRFVATDLEIQISTQFTDANQRSPDTAITVAAKKLQEILKVLPEESKVTLDIQETRLLVKVNKSKFTLQTLPAQDFPKVSEQLEQAVKIQIEQGKLKKLFGMVQYAMAQQDIRYYLNGVLLVIEGNFLKLIATDGHRLAYIITKLDQEYPKREIILPRKTVNELIKLLTETEEKITFELTENQVRMTFSDIILISKVIDGKFPDYERVIPSYTNQLTLNRIEILQALQRAAILSNEKFRGVRFVLTEKNLRIISNNSEQEEAQEDMEIDYQGIALDVGFNVNYLMDGLNNAATQTITFSFGDANSSILITIPGNEEFKYVVMPMRI</sequence>
<dbReference type="InterPro" id="IPR001001">
    <property type="entry name" value="DNA_polIII_beta"/>
</dbReference>
<dbReference type="EMBL" id="OU912926">
    <property type="protein sequence ID" value="CAG9931255.1"/>
    <property type="molecule type" value="Genomic_DNA"/>
</dbReference>
<comment type="subunit">
    <text evidence="10">Forms a ring-shaped head-to-tail homodimer around DNA.</text>
</comment>
<evidence type="ECO:0000259" key="11">
    <source>
        <dbReference type="Pfam" id="PF00712"/>
    </source>
</evidence>
<dbReference type="InterPro" id="IPR022634">
    <property type="entry name" value="DNA_polIII_beta_N"/>
</dbReference>
<comment type="function">
    <text evidence="10">Confers DNA tethering and processivity to DNA polymerases and other proteins. Acts as a clamp, forming a ring around DNA (a reaction catalyzed by the clamp-loading complex) which diffuses in an ATP-independent manner freely and bidirectionally along dsDNA. Initially characterized for its ability to contact the catalytic subunit of DNA polymerase III (Pol III), a complex, multichain enzyme responsible for most of the replicative synthesis in bacteria; Pol III exhibits 3'-5' exonuclease proofreading activity. The beta chain is required for initiation of replication as well as for processivity of DNA replication.</text>
</comment>
<accession>A0ABM8YUX8</accession>
<dbReference type="SMART" id="SM00480">
    <property type="entry name" value="POL3Bc"/>
    <property type="match status" value="1"/>
</dbReference>
<reference evidence="14 15" key="1">
    <citation type="submission" date="2021-10" db="EMBL/GenBank/DDBJ databases">
        <authorList>
            <person name="Koch H."/>
        </authorList>
    </citation>
    <scope>NUCLEOTIDE SEQUENCE [LARGE SCALE GENOMIC DNA]</scope>
    <source>
        <strain evidence="14">6680</strain>
    </source>
</reference>
<keyword evidence="8 10" id="KW-0239">DNA-directed DNA polymerase</keyword>
<dbReference type="InterPro" id="IPR022637">
    <property type="entry name" value="DNA_polIII_beta_cen"/>
</dbReference>
<evidence type="ECO:0000256" key="1">
    <source>
        <dbReference type="ARBA" id="ARBA00004496"/>
    </source>
</evidence>
<dbReference type="NCBIfam" id="TIGR00663">
    <property type="entry name" value="dnan"/>
    <property type="match status" value="1"/>
</dbReference>
<keyword evidence="6 10" id="KW-0548">Nucleotidyltransferase</keyword>
<comment type="similarity">
    <text evidence="2 10">Belongs to the beta sliding clamp family.</text>
</comment>
<dbReference type="RefSeq" id="WP_239795370.1">
    <property type="nucleotide sequence ID" value="NZ_OU912926.1"/>
</dbReference>
<name>A0ABM8YUX8_9PROT</name>
<comment type="subcellular location">
    <subcellularLocation>
        <location evidence="1 10">Cytoplasm</location>
    </subcellularLocation>
</comment>
<evidence type="ECO:0000313" key="15">
    <source>
        <dbReference type="Proteomes" id="UP000839052"/>
    </source>
</evidence>
<evidence type="ECO:0000256" key="9">
    <source>
        <dbReference type="ARBA" id="ARBA00023125"/>
    </source>
</evidence>
<dbReference type="PANTHER" id="PTHR30478">
    <property type="entry name" value="DNA POLYMERASE III SUBUNIT BETA"/>
    <property type="match status" value="1"/>
</dbReference>
<dbReference type="Gene3D" id="3.70.10.10">
    <property type="match status" value="1"/>
</dbReference>
<evidence type="ECO:0000256" key="7">
    <source>
        <dbReference type="ARBA" id="ARBA00022705"/>
    </source>
</evidence>
<keyword evidence="4 10" id="KW-0963">Cytoplasm</keyword>
<evidence type="ECO:0000256" key="2">
    <source>
        <dbReference type="ARBA" id="ARBA00010752"/>
    </source>
</evidence>
<evidence type="ECO:0000259" key="13">
    <source>
        <dbReference type="Pfam" id="PF02768"/>
    </source>
</evidence>
<evidence type="ECO:0000259" key="12">
    <source>
        <dbReference type="Pfam" id="PF02767"/>
    </source>
</evidence>
<evidence type="ECO:0000256" key="3">
    <source>
        <dbReference type="ARBA" id="ARBA00021035"/>
    </source>
</evidence>
<feature type="domain" description="DNA polymerase III beta sliding clamp central" evidence="12">
    <location>
        <begin position="132"/>
        <end position="246"/>
    </location>
</feature>
<gene>
    <name evidence="14" type="primary">dnaN</name>
    <name evidence="14" type="ORF">NTG6680_0002</name>
</gene>
<evidence type="ECO:0000256" key="8">
    <source>
        <dbReference type="ARBA" id="ARBA00022932"/>
    </source>
</evidence>
<dbReference type="PIRSF" id="PIRSF000804">
    <property type="entry name" value="DNA_pol_III_b"/>
    <property type="match status" value="1"/>
</dbReference>
<keyword evidence="9" id="KW-0238">DNA-binding</keyword>
<evidence type="ECO:0000256" key="5">
    <source>
        <dbReference type="ARBA" id="ARBA00022679"/>
    </source>
</evidence>
<keyword evidence="5 10" id="KW-0808">Transferase</keyword>
<organism evidence="14 15">
    <name type="scientific">Candidatus Nitrotoga arctica</name>
    <dbReference type="NCBI Taxonomy" id="453162"/>
    <lineage>
        <taxon>Bacteria</taxon>
        <taxon>Pseudomonadati</taxon>
        <taxon>Pseudomonadota</taxon>
        <taxon>Betaproteobacteria</taxon>
        <taxon>Nitrosomonadales</taxon>
        <taxon>Gallionellaceae</taxon>
        <taxon>Candidatus Nitrotoga</taxon>
    </lineage>
</organism>
<evidence type="ECO:0000256" key="10">
    <source>
        <dbReference type="PIRNR" id="PIRNR000804"/>
    </source>
</evidence>
<dbReference type="PANTHER" id="PTHR30478:SF0">
    <property type="entry name" value="BETA SLIDING CLAMP"/>
    <property type="match status" value="1"/>
</dbReference>
<dbReference type="CDD" id="cd00140">
    <property type="entry name" value="beta_clamp"/>
    <property type="match status" value="1"/>
</dbReference>